<evidence type="ECO:0000313" key="2">
    <source>
        <dbReference type="EMBL" id="EQB05509.1"/>
    </source>
</evidence>
<proteinExistence type="predicted"/>
<dbReference type="PANTHER" id="PTHR31616">
    <property type="entry name" value="TREHALASE"/>
    <property type="match status" value="1"/>
</dbReference>
<dbReference type="InterPro" id="IPR011613">
    <property type="entry name" value="GH15-like"/>
</dbReference>
<dbReference type="EMBL" id="ATHO01000109">
    <property type="protein sequence ID" value="EQB05509.1"/>
    <property type="molecule type" value="Genomic_DNA"/>
</dbReference>
<dbReference type="Proteomes" id="UP000015525">
    <property type="component" value="Unassembled WGS sequence"/>
</dbReference>
<dbReference type="SUPFAM" id="SSF48208">
    <property type="entry name" value="Six-hairpin glycosidases"/>
    <property type="match status" value="1"/>
</dbReference>
<dbReference type="GO" id="GO:0004553">
    <property type="term" value="F:hydrolase activity, hydrolyzing O-glycosyl compounds"/>
    <property type="evidence" value="ECO:0007669"/>
    <property type="project" value="UniProtKB-ARBA"/>
</dbReference>
<dbReference type="Pfam" id="PF00723">
    <property type="entry name" value="Glyco_hydro_15"/>
    <property type="match status" value="1"/>
</dbReference>
<dbReference type="Gene3D" id="1.50.10.10">
    <property type="match status" value="1"/>
</dbReference>
<dbReference type="InterPro" id="IPR008928">
    <property type="entry name" value="6-hairpin_glycosidase_sf"/>
</dbReference>
<dbReference type="GO" id="GO:0005975">
    <property type="term" value="P:carbohydrate metabolic process"/>
    <property type="evidence" value="ECO:0007669"/>
    <property type="project" value="InterPro"/>
</dbReference>
<accession>T0I7A0</accession>
<reference evidence="2 3" key="1">
    <citation type="journal article" date="2013" name="Genome Announc.">
        <title>Draft Genome Sequence of Sphingobium quisquiliarum Strain P25T, a Novel Hexachlorocyclohexane (HCH)-Degrading Bacterium Isolated from an HCH Dumpsite.</title>
        <authorList>
            <person name="Kumar Singh A."/>
            <person name="Sangwan N."/>
            <person name="Sharma A."/>
            <person name="Gupta V."/>
            <person name="Khurana J.P."/>
            <person name="Lal R."/>
        </authorList>
    </citation>
    <scope>NUCLEOTIDE SEQUENCE [LARGE SCALE GENOMIC DNA]</scope>
    <source>
        <strain evidence="2 3">P25</strain>
    </source>
</reference>
<evidence type="ECO:0000313" key="3">
    <source>
        <dbReference type="Proteomes" id="UP000015525"/>
    </source>
</evidence>
<evidence type="ECO:0000259" key="1">
    <source>
        <dbReference type="Pfam" id="PF00723"/>
    </source>
</evidence>
<protein>
    <recommendedName>
        <fullName evidence="1">GH15-like domain-containing protein</fullName>
    </recommendedName>
</protein>
<organism evidence="2 3">
    <name type="scientific">Sphingobium quisquiliarum P25</name>
    <dbReference type="NCBI Taxonomy" id="1329909"/>
    <lineage>
        <taxon>Bacteria</taxon>
        <taxon>Pseudomonadati</taxon>
        <taxon>Pseudomonadota</taxon>
        <taxon>Alphaproteobacteria</taxon>
        <taxon>Sphingomonadales</taxon>
        <taxon>Sphingomonadaceae</taxon>
        <taxon>Sphingobium</taxon>
    </lineage>
</organism>
<feature type="domain" description="GH15-like" evidence="1">
    <location>
        <begin position="179"/>
        <end position="446"/>
    </location>
</feature>
<name>T0I7A0_9SPHN</name>
<keyword evidence="3" id="KW-1185">Reference proteome</keyword>
<dbReference type="AlphaFoldDB" id="T0I7A0"/>
<comment type="caution">
    <text evidence="2">The sequence shown here is derived from an EMBL/GenBank/DDBJ whole genome shotgun (WGS) entry which is preliminary data.</text>
</comment>
<gene>
    <name evidence="2" type="ORF">L288_12755</name>
</gene>
<dbReference type="PANTHER" id="PTHR31616:SF0">
    <property type="entry name" value="GLUCAN 1,4-ALPHA-GLUCOSIDASE"/>
    <property type="match status" value="1"/>
</dbReference>
<sequence>MLSPETGGCFIIVPDSPFTAEQRYLPGSNVHETIFTTPGGRARLVESLNSSTAGRLPWCELARRVEGLEGSVRFRFLMRIGTRADTVSPFVTQNAHGILFHAGDVTGSLRYSGGVTITREEDGETEGHFMVQPGARETLAIVAGQNEPLVLPKIADIDHRIDVSHQEWIEWSERVHHEGPYRDLVLRSALALKLLLYSPTGAIAAAATTSLPEGISEPKNWDYRYAWIRDAGYTIKAFLRIGAEAEAKAALTWLMHRLCEHGPHVMYTLDGRIVPDETELDMPGWRNSRPVRIGNVASCQHQHAIYGDIFETAERFVQCGNILDRQSADMLAQLASRCADHWRQKDSGIWELPEEQHFTNSKISCWQALARAVELADTGHIPATSRDRWARERERIAEWIDDNCWSEERQSYLAFPGSDMLDASVALAVRFRFGAHGRVEKTIRALDRELGAGAFHYRYTGVEREEGCFLACTFWIIEAKALLGHEAEARTQFDRAIARLGRGQGIYAEMVDPDTGAYLGNLPQGLTHLALIQAAATLAGHPL</sequence>
<dbReference type="InterPro" id="IPR012341">
    <property type="entry name" value="6hp_glycosidase-like_sf"/>
</dbReference>
<dbReference type="PATRIC" id="fig|1329909.3.peg.2467"/>